<sequence>MFLTVGISGIALANNSVPNVSEHKMETKVVTKEKGDKKQVTTYNYVNGVLFSCTIATHTRQYDTCGNYVGTVKESYEAYGSGCSEAGEGGLLIKVTRMMTGFGDCPANY</sequence>
<name>A0A9Q3V7Q3_9FLAO</name>
<dbReference type="EMBL" id="JAJNAY010000003">
    <property type="protein sequence ID" value="MCD1119149.1"/>
    <property type="molecule type" value="Genomic_DNA"/>
</dbReference>
<comment type="caution">
    <text evidence="1">The sequence shown here is derived from an EMBL/GenBank/DDBJ whole genome shotgun (WGS) entry which is preliminary data.</text>
</comment>
<evidence type="ECO:0000313" key="2">
    <source>
        <dbReference type="Proteomes" id="UP001108025"/>
    </source>
</evidence>
<reference evidence="1" key="1">
    <citation type="submission" date="2021-11" db="EMBL/GenBank/DDBJ databases">
        <title>Description of novel Chryseobacterium species.</title>
        <authorList>
            <person name="Saticioglu I.B."/>
            <person name="Ay H."/>
            <person name="Altun S."/>
            <person name="Duman M."/>
        </authorList>
    </citation>
    <scope>NUCLEOTIDE SEQUENCE</scope>
    <source>
        <strain evidence="1">C-17</strain>
    </source>
</reference>
<keyword evidence="2" id="KW-1185">Reference proteome</keyword>
<protein>
    <submittedName>
        <fullName evidence="1">Uncharacterized protein</fullName>
    </submittedName>
</protein>
<accession>A0A9Q3V7Q3</accession>
<dbReference type="AlphaFoldDB" id="A0A9Q3V7Q3"/>
<dbReference type="Proteomes" id="UP001108025">
    <property type="component" value="Unassembled WGS sequence"/>
</dbReference>
<evidence type="ECO:0000313" key="1">
    <source>
        <dbReference type="EMBL" id="MCD1119149.1"/>
    </source>
</evidence>
<organism evidence="1 2">
    <name type="scientific">Chryseobacterium turcicum</name>
    <dbReference type="NCBI Taxonomy" id="2898076"/>
    <lineage>
        <taxon>Bacteria</taxon>
        <taxon>Pseudomonadati</taxon>
        <taxon>Bacteroidota</taxon>
        <taxon>Flavobacteriia</taxon>
        <taxon>Flavobacteriales</taxon>
        <taxon>Weeksellaceae</taxon>
        <taxon>Chryseobacterium group</taxon>
        <taxon>Chryseobacterium</taxon>
    </lineage>
</organism>
<dbReference type="RefSeq" id="WP_139423225.1">
    <property type="nucleotide sequence ID" value="NZ_JAJNAY010000003.1"/>
</dbReference>
<gene>
    <name evidence="1" type="ORF">LO744_20100</name>
</gene>
<proteinExistence type="predicted"/>